<dbReference type="InterPro" id="IPR045851">
    <property type="entry name" value="AMP-bd_C_sf"/>
</dbReference>
<dbReference type="InterPro" id="IPR020845">
    <property type="entry name" value="AMP-binding_CS"/>
</dbReference>
<dbReference type="Gene3D" id="3.40.50.12780">
    <property type="entry name" value="N-terminal domain of ligase-like"/>
    <property type="match status" value="1"/>
</dbReference>
<organism evidence="5 6">
    <name type="scientific">Arabidopsis thaliana</name>
    <name type="common">Mouse-ear cress</name>
    <dbReference type="NCBI Taxonomy" id="3702"/>
    <lineage>
        <taxon>Eukaryota</taxon>
        <taxon>Viridiplantae</taxon>
        <taxon>Streptophyta</taxon>
        <taxon>Embryophyta</taxon>
        <taxon>Tracheophyta</taxon>
        <taxon>Spermatophyta</taxon>
        <taxon>Magnoliopsida</taxon>
        <taxon>eudicotyledons</taxon>
        <taxon>Gunneridae</taxon>
        <taxon>Pentapetalae</taxon>
        <taxon>rosids</taxon>
        <taxon>malvids</taxon>
        <taxon>Brassicales</taxon>
        <taxon>Brassicaceae</taxon>
        <taxon>Camelineae</taxon>
        <taxon>Arabidopsis</taxon>
    </lineage>
</organism>
<dbReference type="Pfam" id="PF13193">
    <property type="entry name" value="AMP-binding_C"/>
    <property type="match status" value="1"/>
</dbReference>
<dbReference type="GO" id="GO:0016874">
    <property type="term" value="F:ligase activity"/>
    <property type="evidence" value="ECO:0007669"/>
    <property type="project" value="UniProtKB-KW"/>
</dbReference>
<dbReference type="AlphaFoldDB" id="A0A178WHX7"/>
<sequence>MELLLPHPSNSTPLTVLGFLDRAASVYGDCPSILHTANTVHTWSETHNRCLRIASALTSSSIGIKQGQVVSVVGPNVPSVYELQFAVPMSGAILNNINPRLDAHALSVLLRHSESRLVFVDHRSISLVLEAVSLFTQHEKPHLVLLDDDQENDSSSASDFLDTYEEIMERGNSRFKWIRPQTEWQPMVLNYTSGTTSSPKGVVLSHRAIFMLTVSSLLDWSVPNRPVYLWTLPMFHANGWGYTWGTAAVGATNICTRRVDAPTIYNLIDKHNVTHMCAAPMVLNMLINYPLSTPLKNPVQVMTSGAPPPATIISRAESLGFNVSHSYGLTETSGPVVSCAWKPKWDHLDPLERARLKSRQGVRTLGFTEVDVRDRKTGKSVKHDGVSVGEIVFRGSSVMLGYYKDPQGTAACMREDGWFYSGDIGVIHKDGYLEIKDRSKDVIICGGENISSAEIETVLYTNPVVKEAAVVAKPDKMWGETPCAFVSLKCDNNGDGSVPVTEREIREFCKTKLPKYMVPRKVIFQEELPKTSTGKIQKFLLRQMAKKSGGGGGDTGWRVAVGAETRECVPKKEDAGEVNDYEDSLFISISFKVQANSGASEEQARAVYAPVAFQ</sequence>
<evidence type="ECO:0000313" key="6">
    <source>
        <dbReference type="Proteomes" id="UP000078284"/>
    </source>
</evidence>
<dbReference type="Proteomes" id="UP000078284">
    <property type="component" value="Chromosome 1"/>
</dbReference>
<evidence type="ECO:0000259" key="4">
    <source>
        <dbReference type="Pfam" id="PF13193"/>
    </source>
</evidence>
<comment type="similarity">
    <text evidence="1">Belongs to the ATP-dependent AMP-binding enzyme family.</text>
</comment>
<dbReference type="EMBL" id="LUHQ01000001">
    <property type="protein sequence ID" value="OAP16692.1"/>
    <property type="molecule type" value="Genomic_DNA"/>
</dbReference>
<dbReference type="PROSITE" id="PS00455">
    <property type="entry name" value="AMP_BINDING"/>
    <property type="match status" value="1"/>
</dbReference>
<name>A0A178WHX7_ARATH</name>
<dbReference type="ExpressionAtlas" id="A0A178WHX7">
    <property type="expression patterns" value="baseline and differential"/>
</dbReference>
<dbReference type="FunFam" id="3.30.300.30:FF:000008">
    <property type="entry name" value="2,3-dihydroxybenzoate-AMP ligase"/>
    <property type="match status" value="1"/>
</dbReference>
<accession>A0A178WHX7</accession>
<dbReference type="Pfam" id="PF00501">
    <property type="entry name" value="AMP-binding"/>
    <property type="match status" value="1"/>
</dbReference>
<dbReference type="SUPFAM" id="SSF56801">
    <property type="entry name" value="Acetyl-CoA synthetase-like"/>
    <property type="match status" value="1"/>
</dbReference>
<dbReference type="InterPro" id="IPR025110">
    <property type="entry name" value="AMP-bd_C"/>
</dbReference>
<dbReference type="CDD" id="cd12118">
    <property type="entry name" value="ttLC_FACS_AEE21_like"/>
    <property type="match status" value="1"/>
</dbReference>
<feature type="domain" description="AMP-dependent synthetase/ligase" evidence="3">
    <location>
        <begin position="21"/>
        <end position="403"/>
    </location>
</feature>
<dbReference type="Gene3D" id="3.30.300.30">
    <property type="match status" value="1"/>
</dbReference>
<dbReference type="PANTHER" id="PTHR43859">
    <property type="entry name" value="ACYL-ACTIVATING ENZYME"/>
    <property type="match status" value="1"/>
</dbReference>
<gene>
    <name evidence="5" type="ordered locus">AXX17_At1g22600</name>
</gene>
<feature type="domain" description="AMP-binding enzyme C-terminal" evidence="4">
    <location>
        <begin position="454"/>
        <end position="535"/>
    </location>
</feature>
<reference evidence="6" key="1">
    <citation type="journal article" date="2016" name="Proc. Natl. Acad. Sci. U.S.A.">
        <title>Chromosome-level assembly of Arabidopsis thaliana Ler reveals the extent of translocation and inversion polymorphisms.</title>
        <authorList>
            <person name="Zapata L."/>
            <person name="Ding J."/>
            <person name="Willing E.M."/>
            <person name="Hartwig B."/>
            <person name="Bezdan D."/>
            <person name="Jiao W.B."/>
            <person name="Patel V."/>
            <person name="Velikkakam James G."/>
            <person name="Koornneef M."/>
            <person name="Ossowski S."/>
            <person name="Schneeberger K."/>
        </authorList>
    </citation>
    <scope>NUCLEOTIDE SEQUENCE [LARGE SCALE GENOMIC DNA]</scope>
    <source>
        <strain evidence="6">cv. Landsberg erecta</strain>
    </source>
</reference>
<comment type="caution">
    <text evidence="5">The sequence shown here is derived from an EMBL/GenBank/DDBJ whole genome shotgun (WGS) entry which is preliminary data.</text>
</comment>
<evidence type="ECO:0000259" key="3">
    <source>
        <dbReference type="Pfam" id="PF00501"/>
    </source>
</evidence>
<protein>
    <submittedName>
        <fullName evidence="5">Uncharacterized protein</fullName>
    </submittedName>
</protein>
<dbReference type="InterPro" id="IPR000873">
    <property type="entry name" value="AMP-dep_synth/lig_dom"/>
</dbReference>
<evidence type="ECO:0000256" key="1">
    <source>
        <dbReference type="ARBA" id="ARBA00006432"/>
    </source>
</evidence>
<dbReference type="PANTHER" id="PTHR43859:SF28">
    <property type="entry name" value="ACYL-ACTIVATING ENZYME 10-RELATED"/>
    <property type="match status" value="1"/>
</dbReference>
<dbReference type="InterPro" id="IPR042099">
    <property type="entry name" value="ANL_N_sf"/>
</dbReference>
<proteinExistence type="inferred from homology"/>
<evidence type="ECO:0000313" key="5">
    <source>
        <dbReference type="EMBL" id="OAP16692.1"/>
    </source>
</evidence>
<dbReference type="FunFam" id="3.40.50.12780:FF:000003">
    <property type="entry name" value="Long-chain-fatty-acid--CoA ligase FadD"/>
    <property type="match status" value="1"/>
</dbReference>
<keyword evidence="2" id="KW-0436">Ligase</keyword>
<evidence type="ECO:0000256" key="2">
    <source>
        <dbReference type="ARBA" id="ARBA00022598"/>
    </source>
</evidence>